<dbReference type="SUPFAM" id="SSF52279">
    <property type="entry name" value="Beta-D-glucan exohydrolase, C-terminal domain"/>
    <property type="match status" value="1"/>
</dbReference>
<name>A0ABT9U846_PAEHA</name>
<protein>
    <recommendedName>
        <fullName evidence="2">Glycoside hydrolase family 3 C-terminal domain-containing protein</fullName>
    </recommendedName>
</protein>
<accession>A0ABT9U846</accession>
<dbReference type="EMBL" id="JAUSSU010000013">
    <property type="protein sequence ID" value="MDQ0115828.1"/>
    <property type="molecule type" value="Genomic_DNA"/>
</dbReference>
<evidence type="ECO:0000259" key="2">
    <source>
        <dbReference type="Pfam" id="PF01915"/>
    </source>
</evidence>
<comment type="caution">
    <text evidence="3">The sequence shown here is derived from an EMBL/GenBank/DDBJ whole genome shotgun (WGS) entry which is preliminary data.</text>
</comment>
<dbReference type="Proteomes" id="UP001229346">
    <property type="component" value="Unassembled WGS sequence"/>
</dbReference>
<evidence type="ECO:0000313" key="4">
    <source>
        <dbReference type="Proteomes" id="UP001229346"/>
    </source>
</evidence>
<gene>
    <name evidence="3" type="ORF">J2T15_005296</name>
</gene>
<dbReference type="Pfam" id="PF01915">
    <property type="entry name" value="Glyco_hydro_3_C"/>
    <property type="match status" value="1"/>
</dbReference>
<keyword evidence="1" id="KW-0378">Hydrolase</keyword>
<dbReference type="Gene3D" id="3.40.50.1700">
    <property type="entry name" value="Glycoside hydrolase family 3 C-terminal domain"/>
    <property type="match status" value="1"/>
</dbReference>
<evidence type="ECO:0000256" key="1">
    <source>
        <dbReference type="ARBA" id="ARBA00022801"/>
    </source>
</evidence>
<feature type="domain" description="Glycoside hydrolase family 3 C-terminal" evidence="2">
    <location>
        <begin position="77"/>
        <end position="183"/>
    </location>
</feature>
<sequence length="200" mass="22050">MIIVLRGTLEVTVGNEKRTLGYSEEDAASGGIGYVPISLKYRPYTAEHAREHSIAGDPRASDVLDRAYRGKTVTTHNESDLDTVLEMKEMMEGKPVIVSPPLSNPAIVAEFEAEADAIVANFGLQDQALMDVLSGAFEPSGLLPMQMPADMKTVEEQLEDVAHDMDCHVDSEGHVYDFAYGLNWSCVINDLRTAKYRKTR</sequence>
<organism evidence="3 4">
    <name type="scientific">Paenibacillus harenae</name>
    <dbReference type="NCBI Taxonomy" id="306543"/>
    <lineage>
        <taxon>Bacteria</taxon>
        <taxon>Bacillati</taxon>
        <taxon>Bacillota</taxon>
        <taxon>Bacilli</taxon>
        <taxon>Bacillales</taxon>
        <taxon>Paenibacillaceae</taxon>
        <taxon>Paenibacillus</taxon>
    </lineage>
</organism>
<proteinExistence type="predicted"/>
<keyword evidence="4" id="KW-1185">Reference proteome</keyword>
<evidence type="ECO:0000313" key="3">
    <source>
        <dbReference type="EMBL" id="MDQ0115828.1"/>
    </source>
</evidence>
<dbReference type="InterPro" id="IPR036881">
    <property type="entry name" value="Glyco_hydro_3_C_sf"/>
</dbReference>
<dbReference type="InterPro" id="IPR002772">
    <property type="entry name" value="Glyco_hydro_3_C"/>
</dbReference>
<reference evidence="3 4" key="1">
    <citation type="submission" date="2023-07" db="EMBL/GenBank/DDBJ databases">
        <title>Sorghum-associated microbial communities from plants grown in Nebraska, USA.</title>
        <authorList>
            <person name="Schachtman D."/>
        </authorList>
    </citation>
    <scope>NUCLEOTIDE SEQUENCE [LARGE SCALE GENOMIC DNA]</scope>
    <source>
        <strain evidence="3 4">CC482</strain>
    </source>
</reference>